<proteinExistence type="predicted"/>
<sequence length="145" mass="16162">MQANGNYLGIHSNPASRSQVSHNCCLLSLSLLITDNTDDEMPSNNTMAKPSSFRAVYKIEDWQEIDLDVYVPQPNNEIAPQTKCPILAGIFDMYGPCNFSDPFWTSKLPHVAAKLLKDLTEDFMNKVYDERPVPIVLGVSLEGQA</sequence>
<reference evidence="2" key="1">
    <citation type="submission" date="2015-05" db="EMBL/GenBank/DDBJ databases">
        <authorList>
            <person name="Fogelqvist Johan"/>
        </authorList>
    </citation>
    <scope>NUCLEOTIDE SEQUENCE [LARGE SCALE GENOMIC DNA]</scope>
</reference>
<organism evidence="1 2">
    <name type="scientific">Verticillium longisporum</name>
    <name type="common">Verticillium dahliae var. longisporum</name>
    <dbReference type="NCBI Taxonomy" id="100787"/>
    <lineage>
        <taxon>Eukaryota</taxon>
        <taxon>Fungi</taxon>
        <taxon>Dikarya</taxon>
        <taxon>Ascomycota</taxon>
        <taxon>Pezizomycotina</taxon>
        <taxon>Sordariomycetes</taxon>
        <taxon>Hypocreomycetidae</taxon>
        <taxon>Glomerellales</taxon>
        <taxon>Plectosphaerellaceae</taxon>
        <taxon>Verticillium</taxon>
    </lineage>
</organism>
<accession>A0A0G4NA26</accession>
<dbReference type="AlphaFoldDB" id="A0A0G4NA26"/>
<protein>
    <submittedName>
        <fullName evidence="1">Uncharacterized protein</fullName>
    </submittedName>
</protein>
<dbReference type="Proteomes" id="UP000045706">
    <property type="component" value="Unassembled WGS sequence"/>
</dbReference>
<evidence type="ECO:0000313" key="1">
    <source>
        <dbReference type="EMBL" id="CRK43195.1"/>
    </source>
</evidence>
<name>A0A0G4NA26_VERLO</name>
<dbReference type="EMBL" id="CVQI01033140">
    <property type="protein sequence ID" value="CRK43195.1"/>
    <property type="molecule type" value="Genomic_DNA"/>
</dbReference>
<gene>
    <name evidence="1" type="ORF">BN1723_016133</name>
</gene>
<evidence type="ECO:0000313" key="2">
    <source>
        <dbReference type="Proteomes" id="UP000045706"/>
    </source>
</evidence>